<dbReference type="GO" id="GO:2000762">
    <property type="term" value="P:regulation of phenylpropanoid metabolic process"/>
    <property type="evidence" value="ECO:0007669"/>
    <property type="project" value="InterPro"/>
</dbReference>
<dbReference type="SMART" id="SM00612">
    <property type="entry name" value="Kelch"/>
    <property type="match status" value="2"/>
</dbReference>
<dbReference type="InterPro" id="IPR001810">
    <property type="entry name" value="F-box_dom"/>
</dbReference>
<dbReference type="SMART" id="SM00256">
    <property type="entry name" value="FBOX"/>
    <property type="match status" value="1"/>
</dbReference>
<name>A0A9Q0KHX7_9MAGN</name>
<evidence type="ECO:0000313" key="2">
    <source>
        <dbReference type="EMBL" id="KAJ4970943.1"/>
    </source>
</evidence>
<organism evidence="2 3">
    <name type="scientific">Protea cynaroides</name>
    <dbReference type="NCBI Taxonomy" id="273540"/>
    <lineage>
        <taxon>Eukaryota</taxon>
        <taxon>Viridiplantae</taxon>
        <taxon>Streptophyta</taxon>
        <taxon>Embryophyta</taxon>
        <taxon>Tracheophyta</taxon>
        <taxon>Spermatophyta</taxon>
        <taxon>Magnoliopsida</taxon>
        <taxon>Proteales</taxon>
        <taxon>Proteaceae</taxon>
        <taxon>Protea</taxon>
    </lineage>
</organism>
<dbReference type="PANTHER" id="PTHR46407">
    <property type="entry name" value="OS02G0208700 PROTEIN"/>
    <property type="match status" value="1"/>
</dbReference>
<dbReference type="InterPro" id="IPR036047">
    <property type="entry name" value="F-box-like_dom_sf"/>
</dbReference>
<evidence type="ECO:0000259" key="1">
    <source>
        <dbReference type="SMART" id="SM00256"/>
    </source>
</evidence>
<feature type="domain" description="F-box" evidence="1">
    <location>
        <begin position="7"/>
        <end position="47"/>
    </location>
</feature>
<evidence type="ECO:0000313" key="3">
    <source>
        <dbReference type="Proteomes" id="UP001141806"/>
    </source>
</evidence>
<reference evidence="2" key="1">
    <citation type="journal article" date="2023" name="Plant J.">
        <title>The genome of the king protea, Protea cynaroides.</title>
        <authorList>
            <person name="Chang J."/>
            <person name="Duong T.A."/>
            <person name="Schoeman C."/>
            <person name="Ma X."/>
            <person name="Roodt D."/>
            <person name="Barker N."/>
            <person name="Li Z."/>
            <person name="Van de Peer Y."/>
            <person name="Mizrachi E."/>
        </authorList>
    </citation>
    <scope>NUCLEOTIDE SEQUENCE</scope>
    <source>
        <tissue evidence="2">Young leaves</tissue>
    </source>
</reference>
<dbReference type="Pfam" id="PF00646">
    <property type="entry name" value="F-box"/>
    <property type="match status" value="1"/>
</dbReference>
<dbReference type="Proteomes" id="UP001141806">
    <property type="component" value="Unassembled WGS sequence"/>
</dbReference>
<comment type="caution">
    <text evidence="2">The sequence shown here is derived from an EMBL/GenBank/DDBJ whole genome shotgun (WGS) entry which is preliminary data.</text>
</comment>
<dbReference type="CDD" id="cd22152">
    <property type="entry name" value="F-box_AtAFR-like"/>
    <property type="match status" value="1"/>
</dbReference>
<dbReference type="GO" id="GO:0080037">
    <property type="term" value="P:negative regulation of cytokinin-activated signaling pathway"/>
    <property type="evidence" value="ECO:0007669"/>
    <property type="project" value="InterPro"/>
</dbReference>
<dbReference type="Gene3D" id="2.120.10.80">
    <property type="entry name" value="Kelch-type beta propeller"/>
    <property type="match status" value="1"/>
</dbReference>
<dbReference type="EMBL" id="JAMYWD010000005">
    <property type="protein sequence ID" value="KAJ4970943.1"/>
    <property type="molecule type" value="Genomic_DNA"/>
</dbReference>
<gene>
    <name evidence="2" type="ORF">NE237_004042</name>
</gene>
<dbReference type="InterPro" id="IPR044595">
    <property type="entry name" value="KMD1-4"/>
</dbReference>
<dbReference type="InterPro" id="IPR015915">
    <property type="entry name" value="Kelch-typ_b-propeller"/>
</dbReference>
<dbReference type="Pfam" id="PF24681">
    <property type="entry name" value="Kelch_KLHDC2_KLHL20_DRC7"/>
    <property type="match status" value="1"/>
</dbReference>
<dbReference type="AlphaFoldDB" id="A0A9Q0KHX7"/>
<dbReference type="OrthoDB" id="191037at2759"/>
<dbReference type="PANTHER" id="PTHR46407:SF4">
    <property type="entry name" value="F-BOX DOMAIN-CONTAINING PROTEIN"/>
    <property type="match status" value="1"/>
</dbReference>
<dbReference type="SUPFAM" id="SSF81383">
    <property type="entry name" value="F-box domain"/>
    <property type="match status" value="1"/>
</dbReference>
<keyword evidence="3" id="KW-1185">Reference proteome</keyword>
<dbReference type="SUPFAM" id="SSF117281">
    <property type="entry name" value="Kelch motif"/>
    <property type="match status" value="1"/>
</dbReference>
<proteinExistence type="predicted"/>
<accession>A0A9Q0KHX7</accession>
<dbReference type="Gene3D" id="1.20.1280.50">
    <property type="match status" value="1"/>
</dbReference>
<dbReference type="InterPro" id="IPR006652">
    <property type="entry name" value="Kelch_1"/>
</dbReference>
<sequence length="336" mass="37348">MELIPDLPEEIGLECLIRLPYTAYQVAAQVCNRWRELLQSPAFYNLRKQTGNTHKVACLVQSLPAINDGLKPTGPPPYGIVLFDPLSRSWERLEAIPSYPDGLPLFCRLSSVDGKLVVMGGWDPTSWDPVKDVFVYDFRARQWRKGKDMPSKRSFFAAGAVEGKVFVAGGHDEGKNALSSAWAYDVRTDEWEELSHLTEERDECEGVVVGNEFWVVSGYGTENQGRFKRSAEVYQLGLNRWRRVEEVWVGDRCPRGCVDVGKDGKLICWADADAAVEAGACAVGLGEKTLVAGWAHLGAPQGVFLAQNRGKNDKLEKIDMPDQFSGFIQAGCFVEI</sequence>
<protein>
    <recommendedName>
        <fullName evidence="1">F-box domain-containing protein</fullName>
    </recommendedName>
</protein>